<evidence type="ECO:0000256" key="1">
    <source>
        <dbReference type="ARBA" id="ARBA00004201"/>
    </source>
</evidence>
<feature type="region of interest" description="Disordered" evidence="5">
    <location>
        <begin position="72"/>
        <end position="229"/>
    </location>
</feature>
<proteinExistence type="inferred from homology"/>
<feature type="compositionally biased region" description="Polar residues" evidence="5">
    <location>
        <begin position="175"/>
        <end position="190"/>
    </location>
</feature>
<sequence length="605" mass="65131">MASPFIGLPISAELSNGTVVEGIIHAIDPATGKLSLAQARFLKFDGSFSEIHPSFILEKDSVKDLMLLSTIRHPSASSSSTSSSSSTTTTTTTTTSPTYQPHSQDQPSLHPPVSTHKPTSQTYLTQDPSQSTAPQKSAAQPSSRRRRRDQNNKRSSADPSTNHRPSSKNHHRALNEQQQPINNDPDSSFSAHEDTEDAAPTPELSPPRTTTTTSQLLTSASPETVPSDFSQDFDFQAGLMAFDKAKLWAEIASTDSTDPKDRLIAHNRKKTNGAHFGQGRREEDSPGHRNLGPTEMVLSAQEQLTNGSTVSNPYLKSSTSRANASILSTNGHAIYPVTLDRLNQALSSASVEHGPSLVQRIENAGRSMADYIITLLRHSLSTSQAYKHSSITILVGSHGPKASCAIRTGALLALKGFKVFLLLSTPHRKPTKGRNDAFEFQLRLFSSSGAVTCPSVQDLPSSPTLIIEALAENSATSPPNHTLLDKALIDYTRCAPTLSIDTLSYLNYDTGEPLVGAAYIPSHQYLVCLGAVSQGAVKALCTPAEVCLVDLTLSAACWKPAENKTHSDLDQNVRCNGSPLSHDVPPAAEVPAAWGDQWYTTLKIR</sequence>
<evidence type="ECO:0000256" key="3">
    <source>
        <dbReference type="ARBA" id="ARBA00015797"/>
    </source>
</evidence>
<feature type="compositionally biased region" description="Polar residues" evidence="5">
    <location>
        <begin position="116"/>
        <end position="135"/>
    </location>
</feature>
<organism evidence="9 10">
    <name type="scientific">Puccinia coronata f. sp. avenae</name>
    <dbReference type="NCBI Taxonomy" id="200324"/>
    <lineage>
        <taxon>Eukaryota</taxon>
        <taxon>Fungi</taxon>
        <taxon>Dikarya</taxon>
        <taxon>Basidiomycota</taxon>
        <taxon>Pucciniomycotina</taxon>
        <taxon>Pucciniomycetes</taxon>
        <taxon>Pucciniales</taxon>
        <taxon>Pucciniaceae</taxon>
        <taxon>Puccinia</taxon>
    </lineage>
</organism>
<evidence type="ECO:0000259" key="7">
    <source>
        <dbReference type="PROSITE" id="PS51512"/>
    </source>
</evidence>
<keyword evidence="4" id="KW-0963">Cytoplasm</keyword>
<dbReference type="SUPFAM" id="SSF64153">
    <property type="entry name" value="YjeF N-terminal domain-like"/>
    <property type="match status" value="1"/>
</dbReference>
<dbReference type="AlphaFoldDB" id="A0A2N5TX24"/>
<feature type="compositionally biased region" description="Low complexity" evidence="5">
    <location>
        <begin position="77"/>
        <end position="96"/>
    </location>
</feature>
<comment type="similarity">
    <text evidence="2">Belongs to the EDC3 family.</text>
</comment>
<feature type="compositionally biased region" description="Low complexity" evidence="5">
    <location>
        <begin position="200"/>
        <end position="222"/>
    </location>
</feature>
<protein>
    <recommendedName>
        <fullName evidence="3">Enhancer of mRNA-decapping protein 3</fullName>
    </recommendedName>
</protein>
<dbReference type="GO" id="GO:0031087">
    <property type="term" value="P:deadenylation-independent decapping of nuclear-transcribed mRNA"/>
    <property type="evidence" value="ECO:0007669"/>
    <property type="project" value="TreeGrafter"/>
</dbReference>
<dbReference type="PROSITE" id="PS51385">
    <property type="entry name" value="YJEF_N"/>
    <property type="match status" value="1"/>
</dbReference>
<evidence type="ECO:0000313" key="10">
    <source>
        <dbReference type="Proteomes" id="UP000235392"/>
    </source>
</evidence>
<dbReference type="InterPro" id="IPR019050">
    <property type="entry name" value="FDF_dom"/>
</dbReference>
<dbReference type="GO" id="GO:0033962">
    <property type="term" value="P:P-body assembly"/>
    <property type="evidence" value="ECO:0007669"/>
    <property type="project" value="TreeGrafter"/>
</dbReference>
<evidence type="ECO:0000256" key="4">
    <source>
        <dbReference type="ARBA" id="ARBA00022490"/>
    </source>
</evidence>
<dbReference type="EMBL" id="PGCI01001233">
    <property type="protein sequence ID" value="PLW06308.1"/>
    <property type="molecule type" value="Genomic_DNA"/>
</dbReference>
<dbReference type="InterPro" id="IPR036652">
    <property type="entry name" value="YjeF_N_dom_sf"/>
</dbReference>
<feature type="domain" description="YjeF N-terminal" evidence="6">
    <location>
        <begin position="342"/>
        <end position="559"/>
    </location>
</feature>
<dbReference type="Proteomes" id="UP000235392">
    <property type="component" value="Unassembled WGS sequence"/>
</dbReference>
<evidence type="ECO:0000256" key="5">
    <source>
        <dbReference type="SAM" id="MobiDB-lite"/>
    </source>
</evidence>
<feature type="domain" description="DFDF" evidence="7">
    <location>
        <begin position="221"/>
        <end position="257"/>
    </location>
</feature>
<dbReference type="PANTHER" id="PTHR13612:SF0">
    <property type="entry name" value="ENHANCER OF MRNA-DECAPPING PROTEIN 3"/>
    <property type="match status" value="1"/>
</dbReference>
<reference evidence="9 10" key="1">
    <citation type="submission" date="2017-11" db="EMBL/GenBank/DDBJ databases">
        <title>De novo assembly and phasing of dikaryotic genomes from two isolates of Puccinia coronata f. sp. avenae, the causal agent of oat crown rust.</title>
        <authorList>
            <person name="Miller M.E."/>
            <person name="Zhang Y."/>
            <person name="Omidvar V."/>
            <person name="Sperschneider J."/>
            <person name="Schwessinger B."/>
            <person name="Raley C."/>
            <person name="Palmer J.M."/>
            <person name="Garnica D."/>
            <person name="Upadhyaya N."/>
            <person name="Rathjen J."/>
            <person name="Taylor J.M."/>
            <person name="Park R.F."/>
            <person name="Dodds P.N."/>
            <person name="Hirsch C.D."/>
            <person name="Kianian S.F."/>
            <person name="Figueroa M."/>
        </authorList>
    </citation>
    <scope>NUCLEOTIDE SEQUENCE [LARGE SCALE GENOMIC DNA]</scope>
    <source>
        <strain evidence="9">12SD80</strain>
    </source>
</reference>
<evidence type="ECO:0000313" key="9">
    <source>
        <dbReference type="EMBL" id="PLW30022.1"/>
    </source>
</evidence>
<accession>A0A2N5TX24</accession>
<dbReference type="GO" id="GO:0000932">
    <property type="term" value="C:P-body"/>
    <property type="evidence" value="ECO:0007669"/>
    <property type="project" value="UniProtKB-SubCell"/>
</dbReference>
<dbReference type="SMART" id="SM01199">
    <property type="entry name" value="FDF"/>
    <property type="match status" value="1"/>
</dbReference>
<evidence type="ECO:0000259" key="6">
    <source>
        <dbReference type="PROSITE" id="PS51385"/>
    </source>
</evidence>
<dbReference type="GO" id="GO:0003729">
    <property type="term" value="F:mRNA binding"/>
    <property type="evidence" value="ECO:0007669"/>
    <property type="project" value="TreeGrafter"/>
</dbReference>
<comment type="caution">
    <text evidence="9">The sequence shown here is derived from an EMBL/GenBank/DDBJ whole genome shotgun (WGS) entry which is preliminary data.</text>
</comment>
<dbReference type="PANTHER" id="PTHR13612">
    <property type="entry name" value="ENHANCER OF MRNA-DECAPPING PROTEIN 3"/>
    <property type="match status" value="1"/>
</dbReference>
<evidence type="ECO:0000256" key="2">
    <source>
        <dbReference type="ARBA" id="ARBA00006610"/>
    </source>
</evidence>
<dbReference type="InterPro" id="IPR004443">
    <property type="entry name" value="YjeF_N_dom"/>
</dbReference>
<gene>
    <name evidence="9" type="ORF">PCASD_15776</name>
    <name evidence="8" type="ORF">PCASD_24999</name>
</gene>
<dbReference type="InterPro" id="IPR025762">
    <property type="entry name" value="DFDF"/>
</dbReference>
<name>A0A2N5TX24_9BASI</name>
<feature type="compositionally biased region" description="Polar residues" evidence="5">
    <location>
        <begin position="97"/>
        <end position="107"/>
    </location>
</feature>
<evidence type="ECO:0000313" key="8">
    <source>
        <dbReference type="EMBL" id="PLW06308.1"/>
    </source>
</evidence>
<dbReference type="EMBL" id="PGCI01000312">
    <property type="protein sequence ID" value="PLW30022.1"/>
    <property type="molecule type" value="Genomic_DNA"/>
</dbReference>
<comment type="subcellular location">
    <subcellularLocation>
        <location evidence="1">Cytoplasm</location>
        <location evidence="1">P-body</location>
    </subcellularLocation>
</comment>
<dbReference type="Pfam" id="PF09532">
    <property type="entry name" value="FDF"/>
    <property type="match status" value="1"/>
</dbReference>
<dbReference type="Gene3D" id="3.40.50.10260">
    <property type="entry name" value="YjeF N-terminal domain"/>
    <property type="match status" value="1"/>
</dbReference>
<dbReference type="PROSITE" id="PS51512">
    <property type="entry name" value="DFDF"/>
    <property type="match status" value="1"/>
</dbReference>